<name>A0A182EZF8_ONCOC</name>
<evidence type="ECO:0000313" key="4">
    <source>
        <dbReference type="Proteomes" id="UP000271087"/>
    </source>
</evidence>
<dbReference type="PANTHER" id="PTHR12048:SF0">
    <property type="entry name" value="CCAAT_ENHANCER-BINDING PROTEIN ZETA"/>
    <property type="match status" value="1"/>
</dbReference>
<dbReference type="InterPro" id="IPR040155">
    <property type="entry name" value="CEBPZ/Mak21-like"/>
</dbReference>
<sequence>MDEEDDQSQKIADSVIDSFEGISDRFYAVLYRRILDLQHGTNADRQLFSLLYQALLSDIVEYRVIAFIKRLLQ</sequence>
<organism evidence="5">
    <name type="scientific">Onchocerca ochengi</name>
    <name type="common">Filarial nematode worm</name>
    <dbReference type="NCBI Taxonomy" id="42157"/>
    <lineage>
        <taxon>Eukaryota</taxon>
        <taxon>Metazoa</taxon>
        <taxon>Ecdysozoa</taxon>
        <taxon>Nematoda</taxon>
        <taxon>Chromadorea</taxon>
        <taxon>Rhabditida</taxon>
        <taxon>Spirurina</taxon>
        <taxon>Spiruromorpha</taxon>
        <taxon>Filarioidea</taxon>
        <taxon>Onchocercidae</taxon>
        <taxon>Onchocerca</taxon>
    </lineage>
</organism>
<protein>
    <submittedName>
        <fullName evidence="5">CBF domain-containing protein</fullName>
    </submittedName>
</protein>
<dbReference type="STRING" id="42157.A0A182EZF8"/>
<dbReference type="WBParaSite" id="nOo.2.0.1.t13567-RA">
    <property type="protein sequence ID" value="nOo.2.0.1.t13567-RA"/>
    <property type="gene ID" value="nOo.2.0.1.g13567"/>
</dbReference>
<evidence type="ECO:0000313" key="3">
    <source>
        <dbReference type="EMBL" id="VDN03196.1"/>
    </source>
</evidence>
<accession>A0A182EZF8</accession>
<evidence type="ECO:0000256" key="1">
    <source>
        <dbReference type="ARBA" id="ARBA00007797"/>
    </source>
</evidence>
<dbReference type="GO" id="GO:0005634">
    <property type="term" value="C:nucleus"/>
    <property type="evidence" value="ECO:0007669"/>
    <property type="project" value="UniProtKB-ARBA"/>
</dbReference>
<dbReference type="InterPro" id="IPR005612">
    <property type="entry name" value="CCAAT-binding_factor"/>
</dbReference>
<dbReference type="EMBL" id="UYRW01016437">
    <property type="protein sequence ID" value="VDN03196.1"/>
    <property type="molecule type" value="Genomic_DNA"/>
</dbReference>
<dbReference type="Pfam" id="PF03914">
    <property type="entry name" value="CBF"/>
    <property type="match status" value="1"/>
</dbReference>
<proteinExistence type="inferred from homology"/>
<reference evidence="5" key="1">
    <citation type="submission" date="2016-06" db="UniProtKB">
        <authorList>
            <consortium name="WormBaseParasite"/>
        </authorList>
    </citation>
    <scope>IDENTIFICATION</scope>
</reference>
<dbReference type="AlphaFoldDB" id="A0A182EZF8"/>
<reference evidence="3 4" key="2">
    <citation type="submission" date="2018-08" db="EMBL/GenBank/DDBJ databases">
        <authorList>
            <person name="Laetsch R D."/>
            <person name="Stevens L."/>
            <person name="Kumar S."/>
            <person name="Blaxter L. M."/>
        </authorList>
    </citation>
    <scope>NUCLEOTIDE SEQUENCE [LARGE SCALE GENOMIC DNA]</scope>
</reference>
<dbReference type="OrthoDB" id="28947at2759"/>
<keyword evidence="4" id="KW-1185">Reference proteome</keyword>
<feature type="domain" description="CCAAT-binding factor" evidence="2">
    <location>
        <begin position="23"/>
        <end position="73"/>
    </location>
</feature>
<gene>
    <name evidence="3" type="ORF">NOO_LOCUS13567</name>
</gene>
<dbReference type="PANTHER" id="PTHR12048">
    <property type="entry name" value="CCAAT-BINDING FACTOR-RELATED"/>
    <property type="match status" value="1"/>
</dbReference>
<evidence type="ECO:0000313" key="5">
    <source>
        <dbReference type="WBParaSite" id="nOo.2.0.1.t13567-RA"/>
    </source>
</evidence>
<comment type="similarity">
    <text evidence="1">Belongs to the CBF/MAK21 family.</text>
</comment>
<evidence type="ECO:0000259" key="2">
    <source>
        <dbReference type="Pfam" id="PF03914"/>
    </source>
</evidence>
<dbReference type="Proteomes" id="UP000271087">
    <property type="component" value="Unassembled WGS sequence"/>
</dbReference>